<proteinExistence type="predicted"/>
<gene>
    <name evidence="10" type="ORF">QVE165_LOCUS37536</name>
</gene>
<evidence type="ECO:0000313" key="10">
    <source>
        <dbReference type="EMBL" id="CAF1411586.1"/>
    </source>
</evidence>
<keyword evidence="2 8" id="KW-0812">Transmembrane</keyword>
<evidence type="ECO:0000256" key="4">
    <source>
        <dbReference type="ARBA" id="ARBA00023040"/>
    </source>
</evidence>
<protein>
    <recommendedName>
        <fullName evidence="9">G-protein coupled receptors family 1 profile domain-containing protein</fullName>
    </recommendedName>
</protein>
<dbReference type="PANTHER" id="PTHR24243:SF230">
    <property type="entry name" value="G-PROTEIN COUPLED RECEPTORS FAMILY 1 PROFILE DOMAIN-CONTAINING PROTEIN"/>
    <property type="match status" value="1"/>
</dbReference>
<dbReference type="GO" id="GO:0005886">
    <property type="term" value="C:plasma membrane"/>
    <property type="evidence" value="ECO:0007669"/>
    <property type="project" value="TreeGrafter"/>
</dbReference>
<dbReference type="EMBL" id="CAJNOM010000391">
    <property type="protein sequence ID" value="CAF1411586.1"/>
    <property type="molecule type" value="Genomic_DNA"/>
</dbReference>
<feature type="transmembrane region" description="Helical" evidence="8">
    <location>
        <begin position="223"/>
        <end position="249"/>
    </location>
</feature>
<accession>A0A815M1G4</accession>
<dbReference type="GO" id="GO:0004930">
    <property type="term" value="F:G protein-coupled receptor activity"/>
    <property type="evidence" value="ECO:0007669"/>
    <property type="project" value="UniProtKB-KW"/>
</dbReference>
<feature type="transmembrane region" description="Helical" evidence="8">
    <location>
        <begin position="52"/>
        <end position="75"/>
    </location>
</feature>
<evidence type="ECO:0000256" key="8">
    <source>
        <dbReference type="SAM" id="Phobius"/>
    </source>
</evidence>
<reference evidence="10" key="1">
    <citation type="submission" date="2021-02" db="EMBL/GenBank/DDBJ databases">
        <authorList>
            <person name="Nowell W R."/>
        </authorList>
    </citation>
    <scope>NUCLEOTIDE SEQUENCE</scope>
</reference>
<comment type="subcellular location">
    <subcellularLocation>
        <location evidence="1">Membrane</location>
        <topology evidence="1">Multi-pass membrane protein</topology>
    </subcellularLocation>
</comment>
<keyword evidence="5 8" id="KW-0472">Membrane</keyword>
<keyword evidence="4" id="KW-0297">G-protein coupled receptor</keyword>
<evidence type="ECO:0000259" key="9">
    <source>
        <dbReference type="PROSITE" id="PS50262"/>
    </source>
</evidence>
<keyword evidence="11" id="KW-1185">Reference proteome</keyword>
<feature type="transmembrane region" description="Helical" evidence="8">
    <location>
        <begin position="138"/>
        <end position="159"/>
    </location>
</feature>
<keyword evidence="6" id="KW-0675">Receptor</keyword>
<feature type="domain" description="G-protein coupled receptors family 1 profile" evidence="9">
    <location>
        <begin position="32"/>
        <end position="286"/>
    </location>
</feature>
<dbReference type="AlphaFoldDB" id="A0A815M1G4"/>
<dbReference type="InterPro" id="IPR017452">
    <property type="entry name" value="GPCR_Rhodpsn_7TM"/>
</dbReference>
<evidence type="ECO:0000256" key="5">
    <source>
        <dbReference type="ARBA" id="ARBA00023136"/>
    </source>
</evidence>
<dbReference type="PROSITE" id="PS50262">
    <property type="entry name" value="G_PROTEIN_RECEP_F1_2"/>
    <property type="match status" value="1"/>
</dbReference>
<evidence type="ECO:0000256" key="3">
    <source>
        <dbReference type="ARBA" id="ARBA00022989"/>
    </source>
</evidence>
<dbReference type="SUPFAM" id="SSF81321">
    <property type="entry name" value="Family A G protein-coupled receptor-like"/>
    <property type="match status" value="1"/>
</dbReference>
<feature type="transmembrane region" description="Helical" evidence="8">
    <location>
        <begin position="95"/>
        <end position="118"/>
    </location>
</feature>
<feature type="transmembrane region" description="Helical" evidence="8">
    <location>
        <begin position="20"/>
        <end position="40"/>
    </location>
</feature>
<organism evidence="10 11">
    <name type="scientific">Adineta steineri</name>
    <dbReference type="NCBI Taxonomy" id="433720"/>
    <lineage>
        <taxon>Eukaryota</taxon>
        <taxon>Metazoa</taxon>
        <taxon>Spiralia</taxon>
        <taxon>Gnathifera</taxon>
        <taxon>Rotifera</taxon>
        <taxon>Eurotatoria</taxon>
        <taxon>Bdelloidea</taxon>
        <taxon>Adinetida</taxon>
        <taxon>Adinetidae</taxon>
        <taxon>Adineta</taxon>
    </lineage>
</organism>
<dbReference type="PANTHER" id="PTHR24243">
    <property type="entry name" value="G-PROTEIN COUPLED RECEPTOR"/>
    <property type="match status" value="1"/>
</dbReference>
<dbReference type="Proteomes" id="UP000663832">
    <property type="component" value="Unassembled WGS sequence"/>
</dbReference>
<evidence type="ECO:0000313" key="11">
    <source>
        <dbReference type="Proteomes" id="UP000663832"/>
    </source>
</evidence>
<name>A0A815M1G4_9BILA</name>
<keyword evidence="7" id="KW-0807">Transducer</keyword>
<evidence type="ECO:0000256" key="6">
    <source>
        <dbReference type="ARBA" id="ARBA00023170"/>
    </source>
</evidence>
<feature type="transmembrane region" description="Helical" evidence="8">
    <location>
        <begin position="269"/>
        <end position="289"/>
    </location>
</feature>
<sequence>MSSSSIAATILFVSKEFALYGYFIILIAGVIGNIGNILVFTCYKIFRRNQCAFYLIAVTTIDCCLLLAALPFRITELAFAFDLTQASLIWCKLRAMISYTLSLTTFSAVCFAAIDQYLSTNYHVWLRQLSTLKLAHRLIYSSIIIWIIYCSMFLIFFEIQPTAGCTIYNVNFARYFSYFHYIILNGMIPVSVSSIFSLLAYLNVRRIVQMRMIVVRRKLDKQLTAMVLIKVVFLVCTLLPSIIFRIYILNVTVDPNDIIRIAIHQLVSNIAYALYYINPACTFYLFLLVSPRFRRQVKYTYTLIKNFSRRYCRAQRQNQIAPNFEERSDLDQ</sequence>
<keyword evidence="3 8" id="KW-1133">Transmembrane helix</keyword>
<evidence type="ECO:0000256" key="2">
    <source>
        <dbReference type="ARBA" id="ARBA00022692"/>
    </source>
</evidence>
<evidence type="ECO:0000256" key="1">
    <source>
        <dbReference type="ARBA" id="ARBA00004141"/>
    </source>
</evidence>
<feature type="transmembrane region" description="Helical" evidence="8">
    <location>
        <begin position="179"/>
        <end position="202"/>
    </location>
</feature>
<comment type="caution">
    <text evidence="10">The sequence shown here is derived from an EMBL/GenBank/DDBJ whole genome shotgun (WGS) entry which is preliminary data.</text>
</comment>
<dbReference type="Gene3D" id="1.20.1070.10">
    <property type="entry name" value="Rhodopsin 7-helix transmembrane proteins"/>
    <property type="match status" value="1"/>
</dbReference>
<evidence type="ECO:0000256" key="7">
    <source>
        <dbReference type="ARBA" id="ARBA00023224"/>
    </source>
</evidence>
<dbReference type="OrthoDB" id="10008941at2759"/>